<dbReference type="AlphaFoldDB" id="A0A1E1MJ49"/>
<proteinExistence type="predicted"/>
<dbReference type="EMBL" id="FJVC01000347">
    <property type="protein sequence ID" value="CZT48725.1"/>
    <property type="molecule type" value="Genomic_DNA"/>
</dbReference>
<evidence type="ECO:0000313" key="2">
    <source>
        <dbReference type="Proteomes" id="UP000177625"/>
    </source>
</evidence>
<reference evidence="2" key="1">
    <citation type="submission" date="2016-03" db="EMBL/GenBank/DDBJ databases">
        <authorList>
            <person name="Guldener U."/>
        </authorList>
    </citation>
    <scope>NUCLEOTIDE SEQUENCE [LARGE SCALE GENOMIC DNA]</scope>
</reference>
<accession>A0A1E1MJ49</accession>
<dbReference type="Proteomes" id="UP000177625">
    <property type="component" value="Unassembled WGS sequence"/>
</dbReference>
<name>A0A1E1MJ49_RHYSE</name>
<evidence type="ECO:0000313" key="1">
    <source>
        <dbReference type="EMBL" id="CZT48725.1"/>
    </source>
</evidence>
<organism evidence="1 2">
    <name type="scientific">Rhynchosporium secalis</name>
    <name type="common">Barley scald fungus</name>
    <dbReference type="NCBI Taxonomy" id="38038"/>
    <lineage>
        <taxon>Eukaryota</taxon>
        <taxon>Fungi</taxon>
        <taxon>Dikarya</taxon>
        <taxon>Ascomycota</taxon>
        <taxon>Pezizomycotina</taxon>
        <taxon>Leotiomycetes</taxon>
        <taxon>Helotiales</taxon>
        <taxon>Ploettnerulaceae</taxon>
        <taxon>Rhynchosporium</taxon>
    </lineage>
</organism>
<sequence length="264" mass="29559">MACSTSSSQVLHLDLSFSLRDQPNNDSRNPNRSEISELQKAFPTIRSVAFVYPYLQIIVLPLQPWPLYAADLPLRFFTDHNDLPHEIGGVARDFMKSTIENELLEYETPGPDTIMEIFELVNGKGAGVERIEWNGLCLRALGRGEGPAQGWISILPRGIDGFLISYFWNVPFEAQDSAEKPFSAGRGRGKQLFGDCPIQLLGNGNAVCFDGCYGGFIWNDKREILGRFSFQEKDGQKLVFAPMIKKSIEQDYFLNSVVAGLSRL</sequence>
<protein>
    <submittedName>
        <fullName evidence="1">Uncharacterized protein</fullName>
    </submittedName>
</protein>
<gene>
    <name evidence="1" type="ORF">RSE6_09467</name>
</gene>
<keyword evidence="2" id="KW-1185">Reference proteome</keyword>